<organism evidence="2 3">
    <name type="scientific">Nocardiopsis flavescens</name>
    <dbReference type="NCBI Taxonomy" id="758803"/>
    <lineage>
        <taxon>Bacteria</taxon>
        <taxon>Bacillati</taxon>
        <taxon>Actinomycetota</taxon>
        <taxon>Actinomycetes</taxon>
        <taxon>Streptosporangiales</taxon>
        <taxon>Nocardiopsidaceae</taxon>
        <taxon>Nocardiopsis</taxon>
    </lineage>
</organism>
<protein>
    <submittedName>
        <fullName evidence="2">PQQ-like domain-containing protein</fullName>
    </submittedName>
</protein>
<dbReference type="InterPro" id="IPR011047">
    <property type="entry name" value="Quinoprotein_ADH-like_sf"/>
</dbReference>
<dbReference type="SUPFAM" id="SSF50998">
    <property type="entry name" value="Quinoprotein alcohol dehydrogenase-like"/>
    <property type="match status" value="1"/>
</dbReference>
<feature type="transmembrane region" description="Helical" evidence="1">
    <location>
        <begin position="101"/>
        <end position="118"/>
    </location>
</feature>
<dbReference type="RefSeq" id="WP_143173221.1">
    <property type="nucleotide sequence ID" value="NZ_FQZK01000001.1"/>
</dbReference>
<feature type="transmembrane region" description="Helical" evidence="1">
    <location>
        <begin position="46"/>
        <end position="64"/>
    </location>
</feature>
<reference evidence="2 3" key="1">
    <citation type="submission" date="2016-11" db="EMBL/GenBank/DDBJ databases">
        <authorList>
            <person name="Jaros S."/>
            <person name="Januszkiewicz K."/>
            <person name="Wedrychowicz H."/>
        </authorList>
    </citation>
    <scope>NUCLEOTIDE SEQUENCE [LARGE SCALE GENOMIC DNA]</scope>
    <source>
        <strain evidence="2 3">CGMCC 4.5723</strain>
    </source>
</reference>
<keyword evidence="1" id="KW-0812">Transmembrane</keyword>
<dbReference type="OrthoDB" id="3430854at2"/>
<feature type="transmembrane region" description="Helical" evidence="1">
    <location>
        <begin position="139"/>
        <end position="158"/>
    </location>
</feature>
<accession>A0A1M6AJ83</accession>
<evidence type="ECO:0000256" key="1">
    <source>
        <dbReference type="SAM" id="Phobius"/>
    </source>
</evidence>
<keyword evidence="1" id="KW-1133">Transmembrane helix</keyword>
<gene>
    <name evidence="2" type="ORF">SAMN05421803_1015</name>
</gene>
<evidence type="ECO:0000313" key="2">
    <source>
        <dbReference type="EMBL" id="SHI36491.1"/>
    </source>
</evidence>
<keyword evidence="1" id="KW-0472">Membrane</keyword>
<dbReference type="Proteomes" id="UP000184452">
    <property type="component" value="Unassembled WGS sequence"/>
</dbReference>
<keyword evidence="3" id="KW-1185">Reference proteome</keyword>
<dbReference type="AlphaFoldDB" id="A0A1M6AJ83"/>
<name>A0A1M6AJ83_9ACTN</name>
<dbReference type="EMBL" id="FQZK01000001">
    <property type="protein sequence ID" value="SHI36491.1"/>
    <property type="molecule type" value="Genomic_DNA"/>
</dbReference>
<evidence type="ECO:0000313" key="3">
    <source>
        <dbReference type="Proteomes" id="UP000184452"/>
    </source>
</evidence>
<proteinExistence type="predicted"/>
<sequence length="613" mass="63635">MPLKSSTTRLARTRTPAGVGRALLHSAALLAASTAVVWTLTVFSPVAAGAAAAGALALITCQIPRRDGTPLVRVPGLLPVLGEIVLFGAGVWAGWAGWPVPAALGATVLIAAAATARVPTWIRLTDGDPGRPGRTAARALAAATATMAAAAALSPWYWSPAAGAALCARPTVQQGADATWPDARALDQRDANAENSPLLDAARAFEGNAAFGTAAWSVPVGGAATGNSTSVVLTGVDGLGVYDAAEGRVKWTLDSRTTGAFGWGGDDNTEMNHGGRVHALADTLIVHLSPGEGPTGRARDALLGFDIETGERLWCVPGFTHLRVDPHTPDRVAVFDGSWSLLDTVHGRTVAALDIGPTPLAEVTPEEPVRPMLSPDHRTSEQAMLGGGRLVLTRGPAIAVYDSADGSLLFDATLPAPRPVSSEYAIEEGHAVYNVVADATAVVVEVAANEGDFGSRNVRGTELFAFGPDGEELWHRQAPGPDQERALALANYDLSGPVRADDGIFVTGDRAIRVSDGTDVWEAGTQVRMDRDRGHYLRHGFFYGHTGEDPAPAAVDTRDGSPVPVPVDADRLDQGSAAFFLSHTALPTGNVFARSTSAGSSETVMFGLPAPLE</sequence>
<feature type="transmembrane region" description="Helical" evidence="1">
    <location>
        <begin position="76"/>
        <end position="95"/>
    </location>
</feature>